<sequence>QINYHIRKLSEDCKPRWDELLKLKCETIIFVTIAFSSLGSLPDKEFSWLVINLESYIKNRALPAHWILRDQIRKVISNTLRKDNTKPFLAS</sequence>
<feature type="non-terminal residue" evidence="1">
    <location>
        <position position="1"/>
    </location>
</feature>
<dbReference type="VEuPathDB" id="FungiDB:P175DRAFT_0406221"/>
<dbReference type="AlphaFoldDB" id="A0A2T5LRV5"/>
<reference evidence="1 2" key="1">
    <citation type="journal article" date="2018" name="Proc. Natl. Acad. Sci. U.S.A.">
        <title>Linking secondary metabolites to gene clusters through genome sequencing of six diverse Aspergillus species.</title>
        <authorList>
            <person name="Kaerboelling I."/>
            <person name="Vesth T.C."/>
            <person name="Frisvad J.C."/>
            <person name="Nybo J.L."/>
            <person name="Theobald S."/>
            <person name="Kuo A."/>
            <person name="Bowyer P."/>
            <person name="Matsuda Y."/>
            <person name="Mondo S."/>
            <person name="Lyhne E.K."/>
            <person name="Kogle M.E."/>
            <person name="Clum A."/>
            <person name="Lipzen A."/>
            <person name="Salamov A."/>
            <person name="Ngan C.Y."/>
            <person name="Daum C."/>
            <person name="Chiniquy J."/>
            <person name="Barry K."/>
            <person name="LaButti K."/>
            <person name="Haridas S."/>
            <person name="Simmons B.A."/>
            <person name="Magnuson J.K."/>
            <person name="Mortensen U.H."/>
            <person name="Larsen T.O."/>
            <person name="Grigoriev I.V."/>
            <person name="Baker S.E."/>
            <person name="Andersen M.R."/>
        </authorList>
    </citation>
    <scope>NUCLEOTIDE SEQUENCE [LARGE SCALE GENOMIC DNA]</scope>
    <source>
        <strain evidence="1 2">IBT 24754</strain>
    </source>
</reference>
<feature type="non-terminal residue" evidence="1">
    <location>
        <position position="91"/>
    </location>
</feature>
<dbReference type="EMBL" id="MSFN02000007">
    <property type="protein sequence ID" value="PTU19013.1"/>
    <property type="molecule type" value="Genomic_DNA"/>
</dbReference>
<dbReference type="OrthoDB" id="4526074at2759"/>
<comment type="caution">
    <text evidence="1">The sequence shown here is derived from an EMBL/GenBank/DDBJ whole genome shotgun (WGS) entry which is preliminary data.</text>
</comment>
<evidence type="ECO:0000313" key="1">
    <source>
        <dbReference type="EMBL" id="PTU19013.1"/>
    </source>
</evidence>
<name>A0A2T5LRV5_9EURO</name>
<dbReference type="Proteomes" id="UP000244073">
    <property type="component" value="Unassembled WGS sequence"/>
</dbReference>
<dbReference type="RefSeq" id="XP_040750405.1">
    <property type="nucleotide sequence ID" value="XM_040893029.1"/>
</dbReference>
<gene>
    <name evidence="1" type="ORF">P175DRAFT_0406221</name>
</gene>
<accession>A0A2T5LRV5</accession>
<protein>
    <submittedName>
        <fullName evidence="1">Uncharacterized protein</fullName>
    </submittedName>
</protein>
<proteinExistence type="predicted"/>
<evidence type="ECO:0000313" key="2">
    <source>
        <dbReference type="Proteomes" id="UP000244073"/>
    </source>
</evidence>
<organism evidence="1 2">
    <name type="scientific">Aspergillus ochraceoroseus IBT 24754</name>
    <dbReference type="NCBI Taxonomy" id="1392256"/>
    <lineage>
        <taxon>Eukaryota</taxon>
        <taxon>Fungi</taxon>
        <taxon>Dikarya</taxon>
        <taxon>Ascomycota</taxon>
        <taxon>Pezizomycotina</taxon>
        <taxon>Eurotiomycetes</taxon>
        <taxon>Eurotiomycetidae</taxon>
        <taxon>Eurotiales</taxon>
        <taxon>Aspergillaceae</taxon>
        <taxon>Aspergillus</taxon>
        <taxon>Aspergillus subgen. Nidulantes</taxon>
    </lineage>
</organism>
<dbReference type="GeneID" id="63809911"/>